<dbReference type="EMBL" id="JAENHL010000008">
    <property type="protein sequence ID" value="MBK1870264.1"/>
    <property type="molecule type" value="Genomic_DNA"/>
</dbReference>
<keyword evidence="2" id="KW-1185">Reference proteome</keyword>
<dbReference type="Proteomes" id="UP000616151">
    <property type="component" value="Unassembled WGS sequence"/>
</dbReference>
<protein>
    <submittedName>
        <fullName evidence="1">SRPBCC family protein</fullName>
    </submittedName>
</protein>
<comment type="caution">
    <text evidence="1">The sequence shown here is derived from an EMBL/GenBank/DDBJ whole genome shotgun (WGS) entry which is preliminary data.</text>
</comment>
<accession>A0ACC5RC95</accession>
<reference evidence="1" key="1">
    <citation type="submission" date="2021-01" db="EMBL/GenBank/DDBJ databases">
        <authorList>
            <person name="Sun Q."/>
        </authorList>
    </citation>
    <scope>NUCLEOTIDE SEQUENCE</scope>
    <source>
        <strain evidence="1">YIM B02566</strain>
    </source>
</reference>
<name>A0ACC5RC95_9HYPH</name>
<sequence>MTVVFDPERDLTVTRIIKAPRAAVWRAWTTPKSLEQWWLPAPAKCQVVKLDLRPGGAFETRMSEDGGAFMPHVTACFLSVEDQSRIVFTDTLTGGWRPGDQPFMTAIITMKDHTQGTDYAAFAMHRSSAERKKHEELGFHDGWGTVTEQLARLVEQSR</sequence>
<organism evidence="1 2">
    <name type="scientific">Taklimakanibacter albus</name>
    <dbReference type="NCBI Taxonomy" id="2800327"/>
    <lineage>
        <taxon>Bacteria</taxon>
        <taxon>Pseudomonadati</taxon>
        <taxon>Pseudomonadota</taxon>
        <taxon>Alphaproteobacteria</taxon>
        <taxon>Hyphomicrobiales</taxon>
        <taxon>Aestuariivirgaceae</taxon>
        <taxon>Taklimakanibacter</taxon>
    </lineage>
</organism>
<gene>
    <name evidence="1" type="ORF">JHL16_28130</name>
</gene>
<proteinExistence type="predicted"/>
<evidence type="ECO:0000313" key="1">
    <source>
        <dbReference type="EMBL" id="MBK1870264.1"/>
    </source>
</evidence>
<evidence type="ECO:0000313" key="2">
    <source>
        <dbReference type="Proteomes" id="UP000616151"/>
    </source>
</evidence>